<protein>
    <submittedName>
        <fullName evidence="2">Uncharacterized protein</fullName>
    </submittedName>
</protein>
<name>A0A0C3D123_HEBCY</name>
<organism evidence="2 3">
    <name type="scientific">Hebeloma cylindrosporum</name>
    <dbReference type="NCBI Taxonomy" id="76867"/>
    <lineage>
        <taxon>Eukaryota</taxon>
        <taxon>Fungi</taxon>
        <taxon>Dikarya</taxon>
        <taxon>Basidiomycota</taxon>
        <taxon>Agaricomycotina</taxon>
        <taxon>Agaricomycetes</taxon>
        <taxon>Agaricomycetidae</taxon>
        <taxon>Agaricales</taxon>
        <taxon>Agaricineae</taxon>
        <taxon>Hymenogastraceae</taxon>
        <taxon>Hebeloma</taxon>
    </lineage>
</organism>
<keyword evidence="3" id="KW-1185">Reference proteome</keyword>
<feature type="transmembrane region" description="Helical" evidence="1">
    <location>
        <begin position="174"/>
        <end position="193"/>
    </location>
</feature>
<gene>
    <name evidence="2" type="ORF">M413DRAFT_438947</name>
</gene>
<feature type="transmembrane region" description="Helical" evidence="1">
    <location>
        <begin position="360"/>
        <end position="382"/>
    </location>
</feature>
<reference evidence="2 3" key="1">
    <citation type="submission" date="2014-04" db="EMBL/GenBank/DDBJ databases">
        <authorList>
            <consortium name="DOE Joint Genome Institute"/>
            <person name="Kuo A."/>
            <person name="Gay G."/>
            <person name="Dore J."/>
            <person name="Kohler A."/>
            <person name="Nagy L.G."/>
            <person name="Floudas D."/>
            <person name="Copeland A."/>
            <person name="Barry K.W."/>
            <person name="Cichocki N."/>
            <person name="Veneault-Fourrey C."/>
            <person name="LaButti K."/>
            <person name="Lindquist E.A."/>
            <person name="Lipzen A."/>
            <person name="Lundell T."/>
            <person name="Morin E."/>
            <person name="Murat C."/>
            <person name="Sun H."/>
            <person name="Tunlid A."/>
            <person name="Henrissat B."/>
            <person name="Grigoriev I.V."/>
            <person name="Hibbett D.S."/>
            <person name="Martin F."/>
            <person name="Nordberg H.P."/>
            <person name="Cantor M.N."/>
            <person name="Hua S.X."/>
        </authorList>
    </citation>
    <scope>NUCLEOTIDE SEQUENCE [LARGE SCALE GENOMIC DNA]</scope>
    <source>
        <strain evidence="3">h7</strain>
    </source>
</reference>
<keyword evidence="1" id="KW-0472">Membrane</keyword>
<dbReference type="Proteomes" id="UP000053424">
    <property type="component" value="Unassembled WGS sequence"/>
</dbReference>
<feature type="transmembrane region" description="Helical" evidence="1">
    <location>
        <begin position="274"/>
        <end position="296"/>
    </location>
</feature>
<proteinExistence type="predicted"/>
<dbReference type="OrthoDB" id="3058001at2759"/>
<feature type="transmembrane region" description="Helical" evidence="1">
    <location>
        <begin position="42"/>
        <end position="61"/>
    </location>
</feature>
<feature type="transmembrane region" description="Helical" evidence="1">
    <location>
        <begin position="73"/>
        <end position="91"/>
    </location>
</feature>
<reference evidence="3" key="2">
    <citation type="submission" date="2015-01" db="EMBL/GenBank/DDBJ databases">
        <title>Evolutionary Origins and Diversification of the Mycorrhizal Mutualists.</title>
        <authorList>
            <consortium name="DOE Joint Genome Institute"/>
            <consortium name="Mycorrhizal Genomics Consortium"/>
            <person name="Kohler A."/>
            <person name="Kuo A."/>
            <person name="Nagy L.G."/>
            <person name="Floudas D."/>
            <person name="Copeland A."/>
            <person name="Barry K.W."/>
            <person name="Cichocki N."/>
            <person name="Veneault-Fourrey C."/>
            <person name="LaButti K."/>
            <person name="Lindquist E.A."/>
            <person name="Lipzen A."/>
            <person name="Lundell T."/>
            <person name="Morin E."/>
            <person name="Murat C."/>
            <person name="Riley R."/>
            <person name="Ohm R."/>
            <person name="Sun H."/>
            <person name="Tunlid A."/>
            <person name="Henrissat B."/>
            <person name="Grigoriev I.V."/>
            <person name="Hibbett D.S."/>
            <person name="Martin F."/>
        </authorList>
    </citation>
    <scope>NUCLEOTIDE SEQUENCE [LARGE SCALE GENOMIC DNA]</scope>
    <source>
        <strain evidence="3">h7</strain>
    </source>
</reference>
<feature type="transmembrane region" description="Helical" evidence="1">
    <location>
        <begin position="145"/>
        <end position="168"/>
    </location>
</feature>
<keyword evidence="1" id="KW-0812">Transmembrane</keyword>
<feature type="transmembrane region" description="Helical" evidence="1">
    <location>
        <begin position="394"/>
        <end position="425"/>
    </location>
</feature>
<evidence type="ECO:0000256" key="1">
    <source>
        <dbReference type="SAM" id="Phobius"/>
    </source>
</evidence>
<evidence type="ECO:0000313" key="3">
    <source>
        <dbReference type="Proteomes" id="UP000053424"/>
    </source>
</evidence>
<evidence type="ECO:0000313" key="2">
    <source>
        <dbReference type="EMBL" id="KIM49831.1"/>
    </source>
</evidence>
<keyword evidence="1" id="KW-1133">Transmembrane helix</keyword>
<feature type="transmembrane region" description="Helical" evidence="1">
    <location>
        <begin position="213"/>
        <end position="238"/>
    </location>
</feature>
<dbReference type="EMBL" id="KN831768">
    <property type="protein sequence ID" value="KIM49831.1"/>
    <property type="molecule type" value="Genomic_DNA"/>
</dbReference>
<accession>A0A0C3D123</accession>
<sequence>MAHLDPAATGLMKPFDDLSIFKDSDLSLISNSGSRWHPKITVYRLLVISTTISLGSAKAVATFYDKEYVSTTIEWIAGVAVFTFLFVLGWFEEDPSHCPKLAWMFEYDLVRLIWGFFTMTPNYTSEERQRTPRSDEGGYPLITSYRLIVSGSVFMFGMAKAYLSYVGLGGGANVLDWTFGAIVTSMLYVLGLYERNPVNMMPYLFETHYDNYFYSGASFTFTIVSCLLALAFFVGFAYCWSLGLEDLTVEIYDDIKKTGFPISFTAIHDISMKVLVLGVVLTFFLGSIGYSLYFLWQIALTFGRLTPCRKLAKLLRRTFLWTPKTLSRPFRELRIPTWAKGTVKPVTKIYRFVRRFGAHLLCYSIATVIFAFAAFFFLGYAFRTFRSLGSDLEFTPIGILAVSLDVVYGFISVLNGLFACIGIFVAGREVLVPFSTGDLNGPSREKLVLEL</sequence>
<dbReference type="HOGENOM" id="CLU_625617_0_0_1"/>
<dbReference type="AlphaFoldDB" id="A0A0C3D123"/>